<dbReference type="InterPro" id="IPR001509">
    <property type="entry name" value="Epimerase_deHydtase"/>
</dbReference>
<comment type="subunit">
    <text evidence="10">Homodimer.</text>
</comment>
<dbReference type="EC" id="5.1.3.2" evidence="5 10"/>
<dbReference type="Gene3D" id="3.40.50.720">
    <property type="entry name" value="NAD(P)-binding Rossmann-like Domain"/>
    <property type="match status" value="1"/>
</dbReference>
<dbReference type="Pfam" id="PF01370">
    <property type="entry name" value="Epimerase"/>
    <property type="match status" value="1"/>
</dbReference>
<feature type="domain" description="NAD-dependent epimerase/dehydratase" evidence="12">
    <location>
        <begin position="9"/>
        <end position="246"/>
    </location>
</feature>
<dbReference type="GO" id="GO:0003978">
    <property type="term" value="F:UDP-glucose 4-epimerase activity"/>
    <property type="evidence" value="ECO:0007669"/>
    <property type="project" value="UniProtKB-EC"/>
</dbReference>
<evidence type="ECO:0000256" key="6">
    <source>
        <dbReference type="ARBA" id="ARBA00018569"/>
    </source>
</evidence>
<dbReference type="NCBIfam" id="TIGR01179">
    <property type="entry name" value="galE"/>
    <property type="match status" value="1"/>
</dbReference>
<proteinExistence type="inferred from homology"/>
<dbReference type="RefSeq" id="WP_305930352.1">
    <property type="nucleotide sequence ID" value="NZ_JAVAIL010000003.1"/>
</dbReference>
<comment type="similarity">
    <text evidence="4 10">Belongs to the NAD(P)-dependent epimerase/dehydratase family.</text>
</comment>
<evidence type="ECO:0000313" key="13">
    <source>
        <dbReference type="EMBL" id="MDP4540217.1"/>
    </source>
</evidence>
<evidence type="ECO:0000256" key="11">
    <source>
        <dbReference type="SAM" id="MobiDB-lite"/>
    </source>
</evidence>
<evidence type="ECO:0000256" key="8">
    <source>
        <dbReference type="ARBA" id="ARBA00023235"/>
    </source>
</evidence>
<accession>A0ABT9HA76</accession>
<feature type="region of interest" description="Disordered" evidence="11">
    <location>
        <begin position="336"/>
        <end position="361"/>
    </location>
</feature>
<comment type="cofactor">
    <cofactor evidence="2 10">
        <name>NAD(+)</name>
        <dbReference type="ChEBI" id="CHEBI:57540"/>
    </cofactor>
</comment>
<dbReference type="PANTHER" id="PTHR43725:SF53">
    <property type="entry name" value="UDP-ARABINOSE 4-EPIMERASE 1"/>
    <property type="match status" value="1"/>
</dbReference>
<evidence type="ECO:0000256" key="1">
    <source>
        <dbReference type="ARBA" id="ARBA00000083"/>
    </source>
</evidence>
<protein>
    <recommendedName>
        <fullName evidence="6 10">UDP-glucose 4-epimerase</fullName>
        <ecNumber evidence="5 10">5.1.3.2</ecNumber>
    </recommendedName>
</protein>
<evidence type="ECO:0000256" key="9">
    <source>
        <dbReference type="ARBA" id="ARBA00023277"/>
    </source>
</evidence>
<dbReference type="Proteomes" id="UP001235664">
    <property type="component" value="Unassembled WGS sequence"/>
</dbReference>
<evidence type="ECO:0000256" key="7">
    <source>
        <dbReference type="ARBA" id="ARBA00023027"/>
    </source>
</evidence>
<dbReference type="CDD" id="cd05247">
    <property type="entry name" value="UDP_G4E_1_SDR_e"/>
    <property type="match status" value="1"/>
</dbReference>
<dbReference type="InterPro" id="IPR036291">
    <property type="entry name" value="NAD(P)-bd_dom_sf"/>
</dbReference>
<evidence type="ECO:0000259" key="12">
    <source>
        <dbReference type="Pfam" id="PF01370"/>
    </source>
</evidence>
<gene>
    <name evidence="13" type="primary">galE</name>
    <name evidence="13" type="ORF">Q9K01_11315</name>
</gene>
<evidence type="ECO:0000256" key="3">
    <source>
        <dbReference type="ARBA" id="ARBA00004947"/>
    </source>
</evidence>
<sequence>MNAAEKGSVLVTGGAGYIGSHAVLALLDAGWPVTVLDDLSTGFRYSVPDRAKFYEGDIGDSGLLEQIFARQDIGAIMHFAGSVVVPESVADPLAYYDNNTGKSLALIAAAVRAGVPRFVFSSTAAVYGMPEQSTVTEDTPCQPINPYGWSKLMTERMLADASAAHGLDVCALRYFNVAGADPQGRVGQSTAGATHLIKVACEAALGRREQVAIYGSDYDTADGTGVRDYIHVSDLAAAHVLALEALIDRPGRSLTMNCGYGRGFSVLDVLDAVERVNAKRTGGGRIERVMQPRRPGDPAALIADPSRLRATLPWVPQYADLDTIVAHALDWERRLAQGGPSEGNAPVAGGQVVLDPTHPRR</sequence>
<keyword evidence="8 10" id="KW-0413">Isomerase</keyword>
<evidence type="ECO:0000256" key="10">
    <source>
        <dbReference type="RuleBase" id="RU366046"/>
    </source>
</evidence>
<dbReference type="Gene3D" id="3.90.25.10">
    <property type="entry name" value="UDP-galactose 4-epimerase, domain 1"/>
    <property type="match status" value="1"/>
</dbReference>
<reference evidence="13 14" key="1">
    <citation type="submission" date="2023-08" db="EMBL/GenBank/DDBJ databases">
        <title>genomic of DY56.</title>
        <authorList>
            <person name="Wang Y."/>
        </authorList>
    </citation>
    <scope>NUCLEOTIDE SEQUENCE [LARGE SCALE GENOMIC DNA]</scope>
    <source>
        <strain evidence="13 14">DY56-A-20</strain>
    </source>
</reference>
<organism evidence="13 14">
    <name type="scientific">Qipengyuania benthica</name>
    <dbReference type="NCBI Taxonomy" id="3067651"/>
    <lineage>
        <taxon>Bacteria</taxon>
        <taxon>Pseudomonadati</taxon>
        <taxon>Pseudomonadota</taxon>
        <taxon>Alphaproteobacteria</taxon>
        <taxon>Sphingomonadales</taxon>
        <taxon>Erythrobacteraceae</taxon>
        <taxon>Qipengyuania</taxon>
    </lineage>
</organism>
<comment type="catalytic activity">
    <reaction evidence="1 10">
        <text>UDP-alpha-D-glucose = UDP-alpha-D-galactose</text>
        <dbReference type="Rhea" id="RHEA:22168"/>
        <dbReference type="ChEBI" id="CHEBI:58885"/>
        <dbReference type="ChEBI" id="CHEBI:66914"/>
        <dbReference type="EC" id="5.1.3.2"/>
    </reaction>
</comment>
<comment type="caution">
    <text evidence="13">The sequence shown here is derived from an EMBL/GenBank/DDBJ whole genome shotgun (WGS) entry which is preliminary data.</text>
</comment>
<dbReference type="InterPro" id="IPR005886">
    <property type="entry name" value="UDP_G4E"/>
</dbReference>
<evidence type="ECO:0000256" key="4">
    <source>
        <dbReference type="ARBA" id="ARBA00007637"/>
    </source>
</evidence>
<keyword evidence="7 10" id="KW-0520">NAD</keyword>
<comment type="pathway">
    <text evidence="3 10">Carbohydrate metabolism; galactose metabolism.</text>
</comment>
<dbReference type="SUPFAM" id="SSF51735">
    <property type="entry name" value="NAD(P)-binding Rossmann-fold domains"/>
    <property type="match status" value="1"/>
</dbReference>
<evidence type="ECO:0000256" key="5">
    <source>
        <dbReference type="ARBA" id="ARBA00013189"/>
    </source>
</evidence>
<keyword evidence="14" id="KW-1185">Reference proteome</keyword>
<keyword evidence="9 10" id="KW-0119">Carbohydrate metabolism</keyword>
<evidence type="ECO:0000313" key="14">
    <source>
        <dbReference type="Proteomes" id="UP001235664"/>
    </source>
</evidence>
<evidence type="ECO:0000256" key="2">
    <source>
        <dbReference type="ARBA" id="ARBA00001911"/>
    </source>
</evidence>
<name>A0ABT9HA76_9SPHN</name>
<dbReference type="PANTHER" id="PTHR43725">
    <property type="entry name" value="UDP-GLUCOSE 4-EPIMERASE"/>
    <property type="match status" value="1"/>
</dbReference>
<dbReference type="EMBL" id="JAVAIL010000003">
    <property type="protein sequence ID" value="MDP4540217.1"/>
    <property type="molecule type" value="Genomic_DNA"/>
</dbReference>